<accession>A0A317YA95</accession>
<keyword evidence="6" id="KW-0418">Kinase</keyword>
<dbReference type="GO" id="GO:0004672">
    <property type="term" value="F:protein kinase activity"/>
    <property type="evidence" value="ECO:0007669"/>
    <property type="project" value="InterPro"/>
</dbReference>
<dbReference type="PROSITE" id="PS51698">
    <property type="entry name" value="U_BOX"/>
    <property type="match status" value="1"/>
</dbReference>
<comment type="caution">
    <text evidence="13">The sequence shown here is derived from an EMBL/GenBank/DDBJ whole genome shotgun (WGS) entry which is preliminary data.</text>
</comment>
<dbReference type="AlphaFoldDB" id="A0A317YA95"/>
<dbReference type="InterPro" id="IPR051348">
    <property type="entry name" value="U-box_ubiquitin_ligases"/>
</dbReference>
<evidence type="ECO:0000313" key="13">
    <source>
        <dbReference type="EMBL" id="PWZ55569.1"/>
    </source>
</evidence>
<name>A0A317YA95_MAIZE</name>
<keyword evidence="4" id="KW-0808">Transferase</keyword>
<dbReference type="PROSITE" id="PS50011">
    <property type="entry name" value="PROTEIN_KINASE_DOM"/>
    <property type="match status" value="1"/>
</dbReference>
<keyword evidence="7" id="KW-0833">Ubl conjugation pathway</keyword>
<comment type="catalytic activity">
    <reaction evidence="1">
        <text>S-ubiquitinyl-[E2 ubiquitin-conjugating enzyme]-L-cysteine + [acceptor protein]-L-lysine = [E2 ubiquitin-conjugating enzyme]-L-cysteine + N(6)-ubiquitinyl-[acceptor protein]-L-lysine.</text>
        <dbReference type="EC" id="2.3.2.27"/>
    </reaction>
</comment>
<evidence type="ECO:0000256" key="8">
    <source>
        <dbReference type="ARBA" id="ARBA00022840"/>
    </source>
</evidence>
<dbReference type="Pfam" id="PF04564">
    <property type="entry name" value="U-box"/>
    <property type="match status" value="1"/>
</dbReference>
<dbReference type="InterPro" id="IPR008271">
    <property type="entry name" value="Ser/Thr_kinase_AS"/>
</dbReference>
<feature type="domain" description="Protein kinase" evidence="11">
    <location>
        <begin position="417"/>
        <end position="684"/>
    </location>
</feature>
<evidence type="ECO:0000256" key="5">
    <source>
        <dbReference type="ARBA" id="ARBA00022741"/>
    </source>
</evidence>
<dbReference type="CDD" id="cd16655">
    <property type="entry name" value="RING-Ubox_WDSUB1-like"/>
    <property type="match status" value="1"/>
</dbReference>
<evidence type="ECO:0000256" key="3">
    <source>
        <dbReference type="ARBA" id="ARBA00012483"/>
    </source>
</evidence>
<dbReference type="Gene3D" id="3.30.40.10">
    <property type="entry name" value="Zinc/RING finger domain, C3HC4 (zinc finger)"/>
    <property type="match status" value="1"/>
</dbReference>
<dbReference type="SUPFAM" id="SSF56112">
    <property type="entry name" value="Protein kinase-like (PK-like)"/>
    <property type="match status" value="1"/>
</dbReference>
<protein>
    <recommendedName>
        <fullName evidence="3">RING-type E3 ubiquitin transferase</fullName>
        <ecNumber evidence="3">2.3.2.27</ecNumber>
    </recommendedName>
</protein>
<dbReference type="PROSITE" id="PS00108">
    <property type="entry name" value="PROTEIN_KINASE_ST"/>
    <property type="match status" value="1"/>
</dbReference>
<dbReference type="GO" id="GO:0016567">
    <property type="term" value="P:protein ubiquitination"/>
    <property type="evidence" value="ECO:0007669"/>
    <property type="project" value="UniProtKB-UniPathway"/>
</dbReference>
<evidence type="ECO:0000256" key="4">
    <source>
        <dbReference type="ARBA" id="ARBA00022679"/>
    </source>
</evidence>
<evidence type="ECO:0000256" key="7">
    <source>
        <dbReference type="ARBA" id="ARBA00022786"/>
    </source>
</evidence>
<feature type="binding site" evidence="9">
    <location>
        <position position="444"/>
    </location>
    <ligand>
        <name>ATP</name>
        <dbReference type="ChEBI" id="CHEBI:30616"/>
    </ligand>
</feature>
<dbReference type="Gene3D" id="3.30.200.20">
    <property type="entry name" value="Phosphorylase Kinase, domain 1"/>
    <property type="match status" value="1"/>
</dbReference>
<dbReference type="InterPro" id="IPR011009">
    <property type="entry name" value="Kinase-like_dom_sf"/>
</dbReference>
<feature type="domain" description="U-box" evidence="12">
    <location>
        <begin position="707"/>
        <end position="781"/>
    </location>
</feature>
<dbReference type="GO" id="GO:0005524">
    <property type="term" value="F:ATP binding"/>
    <property type="evidence" value="ECO:0007669"/>
    <property type="project" value="UniProtKB-UniRule"/>
</dbReference>
<gene>
    <name evidence="13" type="primary">PUB33_3</name>
    <name evidence="13" type="ORF">Zm00014a_017063</name>
</gene>
<dbReference type="SUPFAM" id="SSF57850">
    <property type="entry name" value="RING/U-box"/>
    <property type="match status" value="1"/>
</dbReference>
<proteinExistence type="predicted"/>
<dbReference type="Proteomes" id="UP000251960">
    <property type="component" value="Chromosome 1"/>
</dbReference>
<evidence type="ECO:0000259" key="11">
    <source>
        <dbReference type="PROSITE" id="PS50011"/>
    </source>
</evidence>
<dbReference type="GO" id="GO:0061630">
    <property type="term" value="F:ubiquitin protein ligase activity"/>
    <property type="evidence" value="ECO:0007669"/>
    <property type="project" value="UniProtKB-EC"/>
</dbReference>
<keyword evidence="10" id="KW-0175">Coiled coil</keyword>
<evidence type="ECO:0000256" key="10">
    <source>
        <dbReference type="SAM" id="Coils"/>
    </source>
</evidence>
<dbReference type="Gene3D" id="1.10.510.10">
    <property type="entry name" value="Transferase(Phosphotransferase) domain 1"/>
    <property type="match status" value="1"/>
</dbReference>
<evidence type="ECO:0000259" key="12">
    <source>
        <dbReference type="PROSITE" id="PS51698"/>
    </source>
</evidence>
<dbReference type="InterPro" id="IPR017441">
    <property type="entry name" value="Protein_kinase_ATP_BS"/>
</dbReference>
<dbReference type="EC" id="2.3.2.27" evidence="3"/>
<dbReference type="PANTHER" id="PTHR45647:SF144">
    <property type="entry name" value="OS10G0548300 PROTEIN"/>
    <property type="match status" value="1"/>
</dbReference>
<reference evidence="13" key="1">
    <citation type="journal article" date="2018" name="Nat. Genet.">
        <title>Extensive intraspecific gene order and gene structural variations between Mo17 and other maize genomes.</title>
        <authorList>
            <person name="Sun S."/>
            <person name="Zhou Y."/>
            <person name="Chen J."/>
            <person name="Shi J."/>
            <person name="Zhao H."/>
            <person name="Zhao H."/>
            <person name="Song W."/>
            <person name="Zhang M."/>
            <person name="Cui Y."/>
            <person name="Dong X."/>
            <person name="Liu H."/>
            <person name="Ma X."/>
            <person name="Jiao Y."/>
            <person name="Wang B."/>
            <person name="Wei X."/>
            <person name="Stein J.C."/>
            <person name="Glaubitz J.C."/>
            <person name="Lu F."/>
            <person name="Yu G."/>
            <person name="Liang C."/>
            <person name="Fengler K."/>
            <person name="Li B."/>
            <person name="Rafalski A."/>
            <person name="Schnable P.S."/>
            <person name="Ware D.H."/>
            <person name="Buckler E.S."/>
            <person name="Lai J."/>
        </authorList>
    </citation>
    <scope>NUCLEOTIDE SEQUENCE [LARGE SCALE GENOMIC DNA]</scope>
    <source>
        <tissue evidence="13">Seedling</tissue>
    </source>
</reference>
<dbReference type="PANTHER" id="PTHR45647">
    <property type="entry name" value="OS02G0152300 PROTEIN"/>
    <property type="match status" value="1"/>
</dbReference>
<keyword evidence="8 9" id="KW-0067">ATP-binding</keyword>
<dbReference type="UniPathway" id="UPA00143"/>
<evidence type="ECO:0000256" key="9">
    <source>
        <dbReference type="PROSITE-ProRule" id="PRU10141"/>
    </source>
</evidence>
<dbReference type="InterPro" id="IPR000719">
    <property type="entry name" value="Prot_kinase_dom"/>
</dbReference>
<sequence length="786" mass="88461">MLQTKHTRHATQILSLALPCDNAGQAASQHFYMVKRANCFLLMPYCHASVVFCTHQPSRLNGDLVGTVQKNTTSLAPSWALAPLQLHARMMLSQKSLFRGRVFVAVPEEPRDGKSILSWVIDRVSDSAEIIIVHIVTSPDFESRQQILDCYLDQCSRKKVRAEKRVFLFTEIDEGLIHLINLYGVTELVIGAAADRHYRRKMKAPQSKTALSVMQKAHSHCNMWFICKGKLIFFREANYCLLTKSRSARPTCGVGNRKMDLRSLLQPNLEAKRLEYMYTKDIEIRKEIEAEISQQKEETETLKKATLMLQNELDWYRYQWNKNANALQQASKQKRLLEHRISELDSVASHLGESMRASDSLVLSLKLEYSKVKRERDDAVKEARDMRMEKELTEPRAYGAMSSEFSLAELEQATQAFSSSLNIGEGGFGSVYKGLLRSTTVAIKILNTESLRAQSQFKQEVAILSRVRHPNLVTLIGASPEASALVYEFLPNGSLEDRLNCVNSTLPLSWQVRIQIIAEVCSALIFLHKHKPHPVVHGDLKPGNILLDANLVSKLSDFGISRLLLESSATGSEAHFTTQPMGTPAYMDPEFFGTGELTPQSDTYSFGITILRLLTGRAPLRLARVVQQAVSDNDLRSVLDHSAGEWPLAQAEQLARIGLRCSELSREKRPDLELDVWRVVQPMKKEAPSPLSQSFRSISDGSSRAAATPSYFLCPISQVVMRDPHMAADGFTYEADALRYWLDSGHGTSPVTNRSLSNRDTIPNHALRSAIQEYLRQNELQEPFSQ</sequence>
<dbReference type="EMBL" id="NCVQ01000001">
    <property type="protein sequence ID" value="PWZ55569.1"/>
    <property type="molecule type" value="Genomic_DNA"/>
</dbReference>
<evidence type="ECO:0000256" key="1">
    <source>
        <dbReference type="ARBA" id="ARBA00000900"/>
    </source>
</evidence>
<dbReference type="CDD" id="cd01989">
    <property type="entry name" value="USP_STK_Ubox_N"/>
    <property type="match status" value="1"/>
</dbReference>
<dbReference type="Pfam" id="PF00069">
    <property type="entry name" value="Pkinase"/>
    <property type="match status" value="1"/>
</dbReference>
<dbReference type="ExpressionAtlas" id="A0A317YA95">
    <property type="expression patterns" value="baseline and differential"/>
</dbReference>
<evidence type="ECO:0000256" key="2">
    <source>
        <dbReference type="ARBA" id="ARBA00004906"/>
    </source>
</evidence>
<dbReference type="SMART" id="SM00220">
    <property type="entry name" value="S_TKc"/>
    <property type="match status" value="1"/>
</dbReference>
<dbReference type="InterPro" id="IPR013083">
    <property type="entry name" value="Znf_RING/FYVE/PHD"/>
</dbReference>
<dbReference type="PROSITE" id="PS00107">
    <property type="entry name" value="PROTEIN_KINASE_ATP"/>
    <property type="match status" value="1"/>
</dbReference>
<keyword evidence="5 9" id="KW-0547">Nucleotide-binding</keyword>
<dbReference type="InterPro" id="IPR003613">
    <property type="entry name" value="Ubox_domain"/>
</dbReference>
<organism evidence="13">
    <name type="scientific">Zea mays</name>
    <name type="common">Maize</name>
    <dbReference type="NCBI Taxonomy" id="4577"/>
    <lineage>
        <taxon>Eukaryota</taxon>
        <taxon>Viridiplantae</taxon>
        <taxon>Streptophyta</taxon>
        <taxon>Embryophyta</taxon>
        <taxon>Tracheophyta</taxon>
        <taxon>Spermatophyta</taxon>
        <taxon>Magnoliopsida</taxon>
        <taxon>Liliopsida</taxon>
        <taxon>Poales</taxon>
        <taxon>Poaceae</taxon>
        <taxon>PACMAD clade</taxon>
        <taxon>Panicoideae</taxon>
        <taxon>Andropogonodae</taxon>
        <taxon>Andropogoneae</taxon>
        <taxon>Tripsacinae</taxon>
        <taxon>Zea</taxon>
    </lineage>
</organism>
<feature type="coiled-coil region" evidence="10">
    <location>
        <begin position="285"/>
        <end position="389"/>
    </location>
</feature>
<evidence type="ECO:0000256" key="6">
    <source>
        <dbReference type="ARBA" id="ARBA00022777"/>
    </source>
</evidence>
<dbReference type="SMART" id="SM00504">
    <property type="entry name" value="Ubox"/>
    <property type="match status" value="1"/>
</dbReference>
<comment type="pathway">
    <text evidence="2">Protein modification; protein ubiquitination.</text>
</comment>